<feature type="domain" description="MucBP" evidence="9">
    <location>
        <begin position="301"/>
        <end position="362"/>
    </location>
</feature>
<evidence type="ECO:0008006" key="12">
    <source>
        <dbReference type="Google" id="ProtNLM"/>
    </source>
</evidence>
<feature type="chain" id="PRO_5038487560" description="Gram-positive cocci surface proteins LPxTG domain-containing protein" evidence="7">
    <location>
        <begin position="27"/>
        <end position="618"/>
    </location>
</feature>
<evidence type="ECO:0000313" key="11">
    <source>
        <dbReference type="Proteomes" id="UP000288669"/>
    </source>
</evidence>
<feature type="transmembrane region" description="Helical" evidence="6">
    <location>
        <begin position="590"/>
        <end position="607"/>
    </location>
</feature>
<keyword evidence="6" id="KW-0472">Membrane</keyword>
<dbReference type="Pfam" id="PF06458">
    <property type="entry name" value="MucBP"/>
    <property type="match status" value="5"/>
</dbReference>
<evidence type="ECO:0000256" key="4">
    <source>
        <dbReference type="ARBA" id="ARBA00022737"/>
    </source>
</evidence>
<evidence type="ECO:0000256" key="3">
    <source>
        <dbReference type="ARBA" id="ARBA00022729"/>
    </source>
</evidence>
<comment type="caution">
    <text evidence="10">The sequence shown here is derived from an EMBL/GenBank/DDBJ whole genome shotgun (WGS) entry which is preliminary data.</text>
</comment>
<keyword evidence="6" id="KW-1133">Transmembrane helix</keyword>
<sequence length="618" mass="67345">MKKKVFTLSALTLLMLQSTVYPLHVAAQTIQVREVTNQVRENIRKNGINAYVTNTVSKAITQTDLSELCLGEKVGSFLTFTVKFPTFTVLTGNGNDYIAEIPADNGFPYIPSYQELYLGKASSHSSDFSFLGDLKVTSEDASIRATSSKPTISGTTASVTVTITRMSEPTTTNIPLKFSISGFHMGATAVSSKDTSLPDYPVSGGVDIKNADSSDFSMATLILGGEKPSPTITVTAHYQTTSKEKLADDEIKTGKEGENYTFLPKDIPDYTLVKTEGKADSQFGGTDSAVTFIYDKNAGKPVTVHYQDTQGNTLADDQSLNGKIGEAFHAKQIDIKDYSFSKVSGEPDGTFSNSPQEVTFIYDKNAGKPVTVHYQDTQGNTLADDQSLNGKIGEAFHAKQIDIKDYSFSKVSGEPDGTFSNSPQEVTFIYDKNAGKPVTVHYQDTQGNTLADDQFLNGKIGEAFHAKQIDIKDYSFSKVSGEPDGTFSNSPQEVTFIYDKQAQEKDTLTVSYVDETGKTLAKPTVLTLSPGQDYEVSEKKISGYQLVKVVGKLKGAFDPQNKQAKIIYQKIKASDTSTNNVLPKTGESPHHYLTIVGIILFSSLLVFKKMLPKLKKPQ</sequence>
<proteinExistence type="predicted"/>
<name>A0A430AG67_9ENTE</name>
<evidence type="ECO:0000259" key="8">
    <source>
        <dbReference type="Pfam" id="PF00746"/>
    </source>
</evidence>
<accession>A0A430AG67</accession>
<dbReference type="Gene3D" id="3.10.20.320">
    <property type="entry name" value="Putative peptidoglycan bound protein (lpxtg motif)"/>
    <property type="match status" value="5"/>
</dbReference>
<keyword evidence="1" id="KW-0134">Cell wall</keyword>
<dbReference type="AlphaFoldDB" id="A0A430AG67"/>
<dbReference type="Proteomes" id="UP000288669">
    <property type="component" value="Unassembled WGS sequence"/>
</dbReference>
<keyword evidence="6" id="KW-0812">Transmembrane</keyword>
<dbReference type="Pfam" id="PF00746">
    <property type="entry name" value="Gram_pos_anchor"/>
    <property type="match status" value="1"/>
</dbReference>
<gene>
    <name evidence="10" type="ORF">CBF30_06450</name>
</gene>
<feature type="domain" description="MucBP" evidence="9">
    <location>
        <begin position="508"/>
        <end position="569"/>
    </location>
</feature>
<keyword evidence="2" id="KW-0964">Secreted</keyword>
<feature type="domain" description="MucBP" evidence="9">
    <location>
        <begin position="369"/>
        <end position="430"/>
    </location>
</feature>
<evidence type="ECO:0000256" key="5">
    <source>
        <dbReference type="ARBA" id="ARBA00023088"/>
    </source>
</evidence>
<dbReference type="RefSeq" id="WP_126823973.1">
    <property type="nucleotide sequence ID" value="NZ_NGJZ01000002.1"/>
</dbReference>
<dbReference type="InterPro" id="IPR019931">
    <property type="entry name" value="LPXTG_anchor"/>
</dbReference>
<evidence type="ECO:0000256" key="7">
    <source>
        <dbReference type="SAM" id="SignalP"/>
    </source>
</evidence>
<organism evidence="10 11">
    <name type="scientific">Vagococcus entomophilus</name>
    <dbReference type="NCBI Taxonomy" id="1160095"/>
    <lineage>
        <taxon>Bacteria</taxon>
        <taxon>Bacillati</taxon>
        <taxon>Bacillota</taxon>
        <taxon>Bacilli</taxon>
        <taxon>Lactobacillales</taxon>
        <taxon>Enterococcaceae</taxon>
        <taxon>Vagococcus</taxon>
    </lineage>
</organism>
<feature type="domain" description="MucBP" evidence="9">
    <location>
        <begin position="437"/>
        <end position="498"/>
    </location>
</feature>
<evidence type="ECO:0000313" key="10">
    <source>
        <dbReference type="EMBL" id="RSU06897.1"/>
    </source>
</evidence>
<evidence type="ECO:0000256" key="6">
    <source>
        <dbReference type="SAM" id="Phobius"/>
    </source>
</evidence>
<dbReference type="OrthoDB" id="2339378at2"/>
<feature type="domain" description="Gram-positive cocci surface proteins LPxTG" evidence="8">
    <location>
        <begin position="575"/>
        <end position="609"/>
    </location>
</feature>
<keyword evidence="3 7" id="KW-0732">Signal</keyword>
<dbReference type="NCBIfam" id="TIGR01167">
    <property type="entry name" value="LPXTG_anchor"/>
    <property type="match status" value="1"/>
</dbReference>
<reference evidence="10 11" key="1">
    <citation type="submission" date="2017-05" db="EMBL/GenBank/DDBJ databases">
        <title>Vagococcus spp. assemblies.</title>
        <authorList>
            <person name="Gulvik C.A."/>
        </authorList>
    </citation>
    <scope>NUCLEOTIDE SEQUENCE [LARGE SCALE GENOMIC DNA]</scope>
    <source>
        <strain evidence="10 11">DSM 24756</strain>
    </source>
</reference>
<feature type="domain" description="MucBP" evidence="9">
    <location>
        <begin position="233"/>
        <end position="294"/>
    </location>
</feature>
<keyword evidence="4" id="KW-0677">Repeat</keyword>
<evidence type="ECO:0000259" key="9">
    <source>
        <dbReference type="Pfam" id="PF06458"/>
    </source>
</evidence>
<protein>
    <recommendedName>
        <fullName evidence="12">Gram-positive cocci surface proteins LPxTG domain-containing protein</fullName>
    </recommendedName>
</protein>
<keyword evidence="11" id="KW-1185">Reference proteome</keyword>
<dbReference type="EMBL" id="NGJZ01000002">
    <property type="protein sequence ID" value="RSU06897.1"/>
    <property type="molecule type" value="Genomic_DNA"/>
</dbReference>
<keyword evidence="5" id="KW-0572">Peptidoglycan-anchor</keyword>
<evidence type="ECO:0000256" key="2">
    <source>
        <dbReference type="ARBA" id="ARBA00022525"/>
    </source>
</evidence>
<evidence type="ECO:0000256" key="1">
    <source>
        <dbReference type="ARBA" id="ARBA00022512"/>
    </source>
</evidence>
<feature type="signal peptide" evidence="7">
    <location>
        <begin position="1"/>
        <end position="26"/>
    </location>
</feature>
<dbReference type="InterPro" id="IPR009459">
    <property type="entry name" value="MucBP_dom"/>
</dbReference>